<dbReference type="Pfam" id="PF13884">
    <property type="entry name" value="Peptidase_S74"/>
    <property type="match status" value="1"/>
</dbReference>
<feature type="region of interest" description="Disordered" evidence="2">
    <location>
        <begin position="527"/>
        <end position="563"/>
    </location>
</feature>
<keyword evidence="3" id="KW-0732">Signal</keyword>
<feature type="chain" id="PRO_5045387943" evidence="3">
    <location>
        <begin position="20"/>
        <end position="1250"/>
    </location>
</feature>
<feature type="coiled-coil region" evidence="1">
    <location>
        <begin position="1180"/>
        <end position="1231"/>
    </location>
</feature>
<proteinExistence type="predicted"/>
<name>A0ABZ0IJ40_9BACT</name>
<evidence type="ECO:0000259" key="4">
    <source>
        <dbReference type="PROSITE" id="PS51688"/>
    </source>
</evidence>
<feature type="domain" description="Peptidase S74" evidence="4">
    <location>
        <begin position="1110"/>
        <end position="1201"/>
    </location>
</feature>
<organism evidence="5 6">
    <name type="scientific">Imperialibacter roseus</name>
    <dbReference type="NCBI Taxonomy" id="1324217"/>
    <lineage>
        <taxon>Bacteria</taxon>
        <taxon>Pseudomonadati</taxon>
        <taxon>Bacteroidota</taxon>
        <taxon>Cytophagia</taxon>
        <taxon>Cytophagales</taxon>
        <taxon>Flammeovirgaceae</taxon>
        <taxon>Imperialibacter</taxon>
    </lineage>
</organism>
<evidence type="ECO:0000313" key="5">
    <source>
        <dbReference type="EMBL" id="WOK04556.1"/>
    </source>
</evidence>
<evidence type="ECO:0000256" key="3">
    <source>
        <dbReference type="SAM" id="SignalP"/>
    </source>
</evidence>
<evidence type="ECO:0000313" key="6">
    <source>
        <dbReference type="Proteomes" id="UP001302349"/>
    </source>
</evidence>
<feature type="compositionally biased region" description="Polar residues" evidence="2">
    <location>
        <begin position="550"/>
        <end position="563"/>
    </location>
</feature>
<accession>A0ABZ0IJ40</accession>
<dbReference type="RefSeq" id="WP_317487361.1">
    <property type="nucleotide sequence ID" value="NZ_CP136051.1"/>
</dbReference>
<protein>
    <submittedName>
        <fullName evidence="5">Tail fiber domain-containing protein</fullName>
    </submittedName>
</protein>
<gene>
    <name evidence="5" type="ORF">RT717_15855</name>
</gene>
<dbReference type="PROSITE" id="PS51688">
    <property type="entry name" value="ICA"/>
    <property type="match status" value="1"/>
</dbReference>
<keyword evidence="6" id="KW-1185">Reference proteome</keyword>
<evidence type="ECO:0000256" key="1">
    <source>
        <dbReference type="SAM" id="Coils"/>
    </source>
</evidence>
<keyword evidence="1" id="KW-0175">Coiled coil</keyword>
<feature type="signal peptide" evidence="3">
    <location>
        <begin position="1"/>
        <end position="19"/>
    </location>
</feature>
<dbReference type="InterPro" id="IPR036388">
    <property type="entry name" value="WH-like_DNA-bd_sf"/>
</dbReference>
<reference evidence="5 6" key="1">
    <citation type="journal article" date="2023" name="Microbiol. Resour. Announc.">
        <title>Complete Genome Sequence of Imperialibacter roseus strain P4T.</title>
        <authorList>
            <person name="Tizabi D.R."/>
            <person name="Bachvaroff T."/>
            <person name="Hill R.T."/>
        </authorList>
    </citation>
    <scope>NUCLEOTIDE SEQUENCE [LARGE SCALE GENOMIC DNA]</scope>
    <source>
        <strain evidence="5 6">P4T</strain>
    </source>
</reference>
<dbReference type="Proteomes" id="UP001302349">
    <property type="component" value="Chromosome"/>
</dbReference>
<dbReference type="Gene3D" id="1.10.10.10">
    <property type="entry name" value="Winged helix-like DNA-binding domain superfamily/Winged helix DNA-binding domain"/>
    <property type="match status" value="1"/>
</dbReference>
<dbReference type="EMBL" id="CP136051">
    <property type="protein sequence ID" value="WOK04556.1"/>
    <property type="molecule type" value="Genomic_DNA"/>
</dbReference>
<dbReference type="InterPro" id="IPR030392">
    <property type="entry name" value="S74_ICA"/>
</dbReference>
<evidence type="ECO:0000256" key="2">
    <source>
        <dbReference type="SAM" id="MobiDB-lite"/>
    </source>
</evidence>
<sequence>MKALVTTLAITLISFAAFSQKLPFQGQLIENGTPVTGTRDFVFNIPDEVGGSLWTETHIGVQVQDGLYSLVLGDVATLPDQLFSDVSERTLEITVGATSLSPITLYAGIKEWKFTKEMDGSTDRPAILGEISGPASNWAAIEGYASTDGDNYGVYGQGEGTGKVNAGLYGYGLGAGDGSVTDFQGTFGSYNYGAIGIAKDNLNGNIGVWGRATGNAGAADNIGVLGWSEISGGVENRGVLGWAKGTGVNKGLVGMATGGSENWAGWFDGDVKISGTLHGQNLGSINPNGAGPGQPDWRVFVAPNYYDGNFDNGLVAIYGPRDDGEGRRASLGSYGANSASSYGQLELHGYNGQPKAILSGSNQAGNLKMKDDDGTETVVLDAGNGSLTLRNADGSQSYMIDYNGVAGNGHYSVDQNSSTSEEITALKAEVSGTGVWDGQGAGITEYSGILGIGSAAEGGNAGVRGIANVSANSTSFHYGVYGISRSNEANSTAVIYGLRGEALGQSSFSVGVRGISNNSAAGGANLGGDFSANDNPGQNVGLRGRAQGDGAQTSENIGVSGVSTSSNSATNIGVYGIASNAVGQNWAGKFDGPVQINADAMSLGKKDWEANPELPFLALRGTIEVAGDPDPYRPDLIWMSVDDDGEGNEIGGINLRSSDGKDFRIDANGLNASSIASEAVNVGEKDWEPGVQGIVHLYGDTPVDTDNARVRMEVNSNGNAETWGSLSLNGPVFNDPNCTNCARSFVSLNVDNDPGGNAPTEWSGSLQLSGQESPNIIIGGSNYQDSDLGQISLFGNKPDGNSWFYSHAGLQVNQDGSQQWGSLRLDANDGVSNVEIGAKSWEDPTNGAGRPYLRMRGNTPDQDLVWMEVADDGLGNELGAVNFRSTDGKDVRIDANGISGNMKDLQLERATLQSQWGNDGQGALELRDANNNTQIQASVDDDGSSNYSGTINLTNSADGNFTTLSGQWGIRSSSMIAVAQGSNQGNNSIEMGDNGNAGFMNVNDANNANIITLNGGDGSINVKNGLVNIRTDENNANTSGDINLTATSAGHGIRMYGGYDFDSDGNVKSHIALDGPGGAYVYLWGDGNIGVKNTVSAEGEMFATAFNLTSDGRLKTDIKPLENSLSKTLQLRGVSYNWIDKAKSQSTQIGVIAQEVEEVYPEFVHTNEEGMKSVNYSQMVAVLIEAIKELNTQIETLKTENASLKTELATAKNNEKRITELEASVKSLVNLLQAPSKQSDENSISLGKQE</sequence>